<comment type="similarity">
    <text evidence="2 8">Belongs to the ABC-2 integral membrane protein family.</text>
</comment>
<accession>A0A0D7WTY6</accession>
<dbReference type="InterPro" id="IPR047817">
    <property type="entry name" value="ABC2_TM_bact-type"/>
</dbReference>
<dbReference type="PANTHER" id="PTHR30413:SF10">
    <property type="entry name" value="CAPSULE POLYSACCHARIDE EXPORT INNER-MEMBRANE PROTEIN CTRC"/>
    <property type="match status" value="1"/>
</dbReference>
<dbReference type="PATRIC" id="fig|159743.3.peg.6033"/>
<reference evidence="10 11" key="1">
    <citation type="submission" date="2014-11" db="EMBL/GenBank/DDBJ databases">
        <title>Draft Genome Sequences of Paenibacillus polymyxa NRRL B-30509 and Paenibacillus terrae NRRL B-30644, Strains from a Poultry Environment that Produce Tridecaptin A and Paenicidins.</title>
        <authorList>
            <person name="van Belkum M.J."/>
            <person name="Lohans C.T."/>
            <person name="Vederas J.C."/>
        </authorList>
    </citation>
    <scope>NUCLEOTIDE SEQUENCE [LARGE SCALE GENOMIC DNA]</scope>
    <source>
        <strain evidence="10 11">NRRL B-30644</strain>
    </source>
</reference>
<keyword evidence="11" id="KW-1185">Reference proteome</keyword>
<feature type="transmembrane region" description="Helical" evidence="8">
    <location>
        <begin position="112"/>
        <end position="133"/>
    </location>
</feature>
<dbReference type="Proteomes" id="UP000032534">
    <property type="component" value="Unassembled WGS sequence"/>
</dbReference>
<comment type="caution">
    <text evidence="10">The sequence shown here is derived from an EMBL/GenBank/DDBJ whole genome shotgun (WGS) entry which is preliminary data.</text>
</comment>
<feature type="transmembrane region" description="Helical" evidence="8">
    <location>
        <begin position="26"/>
        <end position="50"/>
    </location>
</feature>
<gene>
    <name evidence="10" type="ORF">QD47_27095</name>
</gene>
<evidence type="ECO:0000256" key="2">
    <source>
        <dbReference type="ARBA" id="ARBA00007783"/>
    </source>
</evidence>
<evidence type="ECO:0000256" key="4">
    <source>
        <dbReference type="ARBA" id="ARBA00022475"/>
    </source>
</evidence>
<keyword evidence="4 8" id="KW-1003">Cell membrane</keyword>
<evidence type="ECO:0000313" key="11">
    <source>
        <dbReference type="Proteomes" id="UP000032534"/>
    </source>
</evidence>
<dbReference type="InterPro" id="IPR013525">
    <property type="entry name" value="ABC2_TM"/>
</dbReference>
<feature type="domain" description="ABC transmembrane type-2" evidence="9">
    <location>
        <begin position="31"/>
        <end position="254"/>
    </location>
</feature>
<evidence type="ECO:0000256" key="5">
    <source>
        <dbReference type="ARBA" id="ARBA00022692"/>
    </source>
</evidence>
<dbReference type="AlphaFoldDB" id="A0A0D7WTY6"/>
<organism evidence="10 11">
    <name type="scientific">Paenibacillus terrae</name>
    <dbReference type="NCBI Taxonomy" id="159743"/>
    <lineage>
        <taxon>Bacteria</taxon>
        <taxon>Bacillati</taxon>
        <taxon>Bacillota</taxon>
        <taxon>Bacilli</taxon>
        <taxon>Bacillales</taxon>
        <taxon>Paenibacillaceae</taxon>
        <taxon>Paenibacillus</taxon>
    </lineage>
</organism>
<keyword evidence="3 8" id="KW-0813">Transport</keyword>
<dbReference type="EMBL" id="JTHP01000101">
    <property type="protein sequence ID" value="KJD42641.1"/>
    <property type="molecule type" value="Genomic_DNA"/>
</dbReference>
<feature type="transmembrane region" description="Helical" evidence="8">
    <location>
        <begin position="65"/>
        <end position="91"/>
    </location>
</feature>
<dbReference type="RefSeq" id="WP_044649041.1">
    <property type="nucleotide sequence ID" value="NZ_JTHP01000101.1"/>
</dbReference>
<protein>
    <recommendedName>
        <fullName evidence="8">Transport permease protein</fullName>
    </recommendedName>
</protein>
<name>A0A0D7WTY6_9BACL</name>
<keyword evidence="7 8" id="KW-0472">Membrane</keyword>
<sequence>MNLTRNFSKNLKLLWELSKKDIKSRYLGSFMGVLWAFIHPMVSILVYWVVFQVGFKNVPIGDTPFILWLLTGMVPWLFFSESLSTATNSIIENNYLVKKIVFRVGLLPMVKILSALFVHVFFIFVLFIMFKIYNFEFTLYSIQVLYYLLATISLSLSISYVTATLAVFVKDVSQIVGVFIQLFFWLTPIFWNLNIVEAKYQFFFKLNPVFYIVEGYRDTFIDHKWFWEHPLNTIYFWAIVIVAGTIGIKIFRKMKSHFADVL</sequence>
<proteinExistence type="inferred from homology"/>
<evidence type="ECO:0000256" key="1">
    <source>
        <dbReference type="ARBA" id="ARBA00004651"/>
    </source>
</evidence>
<feature type="transmembrane region" description="Helical" evidence="8">
    <location>
        <begin position="234"/>
        <end position="251"/>
    </location>
</feature>
<evidence type="ECO:0000256" key="7">
    <source>
        <dbReference type="ARBA" id="ARBA00023136"/>
    </source>
</evidence>
<feature type="transmembrane region" description="Helical" evidence="8">
    <location>
        <begin position="175"/>
        <end position="193"/>
    </location>
</feature>
<evidence type="ECO:0000313" key="10">
    <source>
        <dbReference type="EMBL" id="KJD42641.1"/>
    </source>
</evidence>
<dbReference type="GO" id="GO:0005886">
    <property type="term" value="C:plasma membrane"/>
    <property type="evidence" value="ECO:0007669"/>
    <property type="project" value="UniProtKB-SubCell"/>
</dbReference>
<evidence type="ECO:0000256" key="8">
    <source>
        <dbReference type="RuleBase" id="RU361157"/>
    </source>
</evidence>
<evidence type="ECO:0000256" key="6">
    <source>
        <dbReference type="ARBA" id="ARBA00022989"/>
    </source>
</evidence>
<evidence type="ECO:0000256" key="3">
    <source>
        <dbReference type="ARBA" id="ARBA00022448"/>
    </source>
</evidence>
<dbReference type="PANTHER" id="PTHR30413">
    <property type="entry name" value="INNER MEMBRANE TRANSPORT PERMEASE"/>
    <property type="match status" value="1"/>
</dbReference>
<evidence type="ECO:0000259" key="9">
    <source>
        <dbReference type="PROSITE" id="PS51012"/>
    </source>
</evidence>
<dbReference type="GO" id="GO:0015920">
    <property type="term" value="P:lipopolysaccharide transport"/>
    <property type="evidence" value="ECO:0007669"/>
    <property type="project" value="TreeGrafter"/>
</dbReference>
<keyword evidence="5 8" id="KW-0812">Transmembrane</keyword>
<dbReference type="OrthoDB" id="9794365at2"/>
<dbReference type="PROSITE" id="PS51012">
    <property type="entry name" value="ABC_TM2"/>
    <property type="match status" value="1"/>
</dbReference>
<comment type="subcellular location">
    <subcellularLocation>
        <location evidence="1 8">Cell membrane</location>
        <topology evidence="1 8">Multi-pass membrane protein</topology>
    </subcellularLocation>
</comment>
<dbReference type="Pfam" id="PF01061">
    <property type="entry name" value="ABC2_membrane"/>
    <property type="match status" value="1"/>
</dbReference>
<feature type="transmembrane region" description="Helical" evidence="8">
    <location>
        <begin position="145"/>
        <end position="168"/>
    </location>
</feature>
<keyword evidence="6 8" id="KW-1133">Transmembrane helix</keyword>
<dbReference type="GO" id="GO:0140359">
    <property type="term" value="F:ABC-type transporter activity"/>
    <property type="evidence" value="ECO:0007669"/>
    <property type="project" value="InterPro"/>
</dbReference>